<organism evidence="6 7">
    <name type="scientific">Arthrobacter rhombi</name>
    <dbReference type="NCBI Taxonomy" id="71253"/>
    <lineage>
        <taxon>Bacteria</taxon>
        <taxon>Bacillati</taxon>
        <taxon>Actinomycetota</taxon>
        <taxon>Actinomycetes</taxon>
        <taxon>Micrococcales</taxon>
        <taxon>Micrococcaceae</taxon>
        <taxon>Arthrobacter</taxon>
    </lineage>
</organism>
<feature type="domain" description="G5" evidence="5">
    <location>
        <begin position="200"/>
        <end position="280"/>
    </location>
</feature>
<feature type="region of interest" description="Disordered" evidence="4">
    <location>
        <begin position="229"/>
        <end position="316"/>
    </location>
</feature>
<feature type="compositionally biased region" description="Basic and acidic residues" evidence="4">
    <location>
        <begin position="279"/>
        <end position="306"/>
    </location>
</feature>
<evidence type="ECO:0000313" key="7">
    <source>
        <dbReference type="Proteomes" id="UP000195913"/>
    </source>
</evidence>
<dbReference type="InterPro" id="IPR007137">
    <property type="entry name" value="DUF348"/>
</dbReference>
<dbReference type="EMBL" id="FUHW01000044">
    <property type="protein sequence ID" value="SJM71636.1"/>
    <property type="molecule type" value="Genomic_DNA"/>
</dbReference>
<evidence type="ECO:0000259" key="5">
    <source>
        <dbReference type="PROSITE" id="PS51109"/>
    </source>
</evidence>
<dbReference type="SMART" id="SM01208">
    <property type="entry name" value="G5"/>
    <property type="match status" value="1"/>
</dbReference>
<dbReference type="SUPFAM" id="SSF53955">
    <property type="entry name" value="Lysozyme-like"/>
    <property type="match status" value="1"/>
</dbReference>
<sequence>MQKAFKNRWVKTGAQAVALTALILGLVSFVGANKTVAVTVDGETQSVQAYGGTVGEMLASADIAVDAADVVSPGVDAAVADGDAITVKRNKTVDVSIDGVDRVVHTTGLTVADVLAQLKVGDAADVSNGPQLELASLSTPLQISTVKTLKLKADGTTRSIKTTEGTVGEALKSEGVKIGSADELSVAAATELTDGLKVKLVRVKTSTTTETKTVAHGVEKTKDADVALGKTKTVTPGKDGERTLTYSVTTRDGKEDSRKLTSNKVTTKPVDAEVALGTKKPEKKETPQKKEAEKKKAEPEKKDEKASTGGTTASAGGVSANWKALAKCESGGNWSINTGNGYYGGLQFNQSSWIGAGGGKYAALPHQATPAQQVAVAEKLRANGGWGHWPACSSKLGLR</sequence>
<dbReference type="Gene3D" id="2.20.230.10">
    <property type="entry name" value="Resuscitation-promoting factor rpfb"/>
    <property type="match status" value="1"/>
</dbReference>
<reference evidence="6 7" key="1">
    <citation type="submission" date="2017-02" db="EMBL/GenBank/DDBJ databases">
        <authorList>
            <person name="Peterson S.W."/>
        </authorList>
    </citation>
    <scope>NUCLEOTIDE SEQUENCE [LARGE SCALE GENOMIC DNA]</scope>
    <source>
        <strain evidence="6 7">B Ar 00.02</strain>
    </source>
</reference>
<evidence type="ECO:0000256" key="3">
    <source>
        <dbReference type="ARBA" id="ARBA00022801"/>
    </source>
</evidence>
<dbReference type="CDD" id="cd13925">
    <property type="entry name" value="RPF"/>
    <property type="match status" value="1"/>
</dbReference>
<dbReference type="RefSeq" id="WP_087000513.1">
    <property type="nucleotide sequence ID" value="NZ_FUHW01000044.1"/>
</dbReference>
<keyword evidence="7" id="KW-1185">Reference proteome</keyword>
<keyword evidence="3" id="KW-0378">Hydrolase</keyword>
<proteinExistence type="inferred from homology"/>
<dbReference type="InterPro" id="IPR011098">
    <property type="entry name" value="G5_dom"/>
</dbReference>
<comment type="similarity">
    <text evidence="1">Belongs to the transglycosylase family. Rpf subfamily.</text>
</comment>
<keyword evidence="2" id="KW-0732">Signal</keyword>
<dbReference type="Gene3D" id="1.10.530.10">
    <property type="match status" value="1"/>
</dbReference>
<dbReference type="PROSITE" id="PS51109">
    <property type="entry name" value="G5"/>
    <property type="match status" value="1"/>
</dbReference>
<evidence type="ECO:0000256" key="2">
    <source>
        <dbReference type="ARBA" id="ARBA00022729"/>
    </source>
</evidence>
<dbReference type="AlphaFoldDB" id="A0A1R4GTT0"/>
<gene>
    <name evidence="6" type="ORF">FM101_13630</name>
</gene>
<evidence type="ECO:0000256" key="1">
    <source>
        <dbReference type="ARBA" id="ARBA00010830"/>
    </source>
</evidence>
<dbReference type="Proteomes" id="UP000195913">
    <property type="component" value="Unassembled WGS sequence"/>
</dbReference>
<feature type="compositionally biased region" description="Low complexity" evidence="4">
    <location>
        <begin position="307"/>
        <end position="316"/>
    </location>
</feature>
<name>A0A1R4GTT0_9MICC</name>
<accession>A0A1R4GTT0</accession>
<dbReference type="Pfam" id="PF06737">
    <property type="entry name" value="Transglycosylas"/>
    <property type="match status" value="1"/>
</dbReference>
<protein>
    <submittedName>
        <fullName evidence="6">Cell wall-binding protein</fullName>
    </submittedName>
</protein>
<dbReference type="InterPro" id="IPR023346">
    <property type="entry name" value="Lysozyme-like_dom_sf"/>
</dbReference>
<dbReference type="Pfam" id="PF03990">
    <property type="entry name" value="DUF348"/>
    <property type="match status" value="3"/>
</dbReference>
<evidence type="ECO:0000313" key="6">
    <source>
        <dbReference type="EMBL" id="SJM71636.1"/>
    </source>
</evidence>
<dbReference type="InterPro" id="IPR010618">
    <property type="entry name" value="RPF"/>
</dbReference>
<dbReference type="GO" id="GO:0016787">
    <property type="term" value="F:hydrolase activity"/>
    <property type="evidence" value="ECO:0007669"/>
    <property type="project" value="UniProtKB-KW"/>
</dbReference>
<evidence type="ECO:0000256" key="4">
    <source>
        <dbReference type="SAM" id="MobiDB-lite"/>
    </source>
</evidence>
<dbReference type="Pfam" id="PF07501">
    <property type="entry name" value="G5"/>
    <property type="match status" value="1"/>
</dbReference>